<protein>
    <submittedName>
        <fullName evidence="1">Uncharacterized protein</fullName>
    </submittedName>
</protein>
<proteinExistence type="predicted"/>
<evidence type="ECO:0000313" key="1">
    <source>
        <dbReference type="EMBL" id="DAE20157.1"/>
    </source>
</evidence>
<dbReference type="EMBL" id="BK015689">
    <property type="protein sequence ID" value="DAE20157.1"/>
    <property type="molecule type" value="Genomic_DNA"/>
</dbReference>
<reference evidence="1" key="1">
    <citation type="journal article" date="2021" name="Proc. Natl. Acad. Sci. U.S.A.">
        <title>A Catalog of Tens of Thousands of Viruses from Human Metagenomes Reveals Hidden Associations with Chronic Diseases.</title>
        <authorList>
            <person name="Tisza M.J."/>
            <person name="Buck C.B."/>
        </authorList>
    </citation>
    <scope>NUCLEOTIDE SEQUENCE</scope>
    <source>
        <strain evidence="1">CtYsL76</strain>
    </source>
</reference>
<sequence length="40" mass="4967">MDLFLVVPHEQYKWQLMQENQYLYLINQRILDLNIKTANE</sequence>
<accession>A0A8S5QN36</accession>
<organism evidence="1">
    <name type="scientific">CrAss-like virus sp. ctYsL76</name>
    <dbReference type="NCBI Taxonomy" id="2826826"/>
    <lineage>
        <taxon>Viruses</taxon>
        <taxon>Duplodnaviria</taxon>
        <taxon>Heunggongvirae</taxon>
        <taxon>Uroviricota</taxon>
        <taxon>Caudoviricetes</taxon>
        <taxon>Crassvirales</taxon>
    </lineage>
</organism>
<name>A0A8S5QN36_9CAUD</name>